<sequence>MLEQMSNYAKFLKEVLSNKRKLVDNEKVMLTEECNAILQRKLPPKLKDPGSFTIPCTIGDFDFDKVLCDLGASVNLMFLSIFRKLELGEVKPTMVSLQLADRFIKHPRGIIEDVLVKMDKFIFSVVFIILDMEEDRETPLILGRPFLATGRTLIDVHQGKLILRVQDEQVTFNVFEAMKFPSDVDANFAISVLDRVVAKKFHETFPTSPLENCIMNGRTLGTLCDDDDIIECVNNLDALSTYEFPKKLKFKELEAIHVNNHTLKNEPPKLELKLLPFHLRKAIGWTIDDIKGISQSICMHKILFEESYKPTVQTKQSLHPYMQKVVKKEVVKLLDAGIEVDRAKIDVIEKLPPPANVKGVRSFLALKSKLISSPVIVAPDWELPFILMSDASDFVIRQQKGFKVIVYTDHSALRYLFAKKDAKPRLLLWIFLLQEFDLEIKYKKKTKNLVVDHLSRMDHVEPNEKVDDDINERFPDEQLYADIINYLAKKILPPKLTYQMRKKFFSDLKRCVSEEEIESILHNYYVSKWVEVEALQTNDARMVVKFLKNNIFVRFGTPRAIISYGGSHFCNSQFESLLGKYGVTHCIATPYHSQTSGQVEVSNRELKRILEKIVNSSRRDWSSKLDDTLWAYRTTFKIPIGMSPYQLVYGEKRLLQLNEMEEFHNNAYENAKIYKDKAKRWHDKHIQKRDFEVGQQVLLFNLRLKLFPDCPTITANIRERKWDNFCAQPQVAIVPVVREFYVNNDDYTAFLGGEIDYQEVLRTTAVPGARLMLVRHFSDINEERVVLIYSIVTGKSLDLGKFLSSHIIQCAKHSSMSLFYLPLITAMCVASGIQYGPNEESLAPMSAITNNKVQAMKENDRMRPVVQGSQARRQSSSSRPLTMAERMERLEGQVTHQGKQLQQLIDYQYSSNNTIAEIMRMLVIGMVVDMSQFPTMPVFSGRPQPEEHAFSQPMEGDGDVGGDKGDDEELQ</sequence>
<organism evidence="3 4">
    <name type="scientific">Vitis vinifera</name>
    <name type="common">Grape</name>
    <dbReference type="NCBI Taxonomy" id="29760"/>
    <lineage>
        <taxon>Eukaryota</taxon>
        <taxon>Viridiplantae</taxon>
        <taxon>Streptophyta</taxon>
        <taxon>Embryophyta</taxon>
        <taxon>Tracheophyta</taxon>
        <taxon>Spermatophyta</taxon>
        <taxon>Magnoliopsida</taxon>
        <taxon>eudicotyledons</taxon>
        <taxon>Gunneridae</taxon>
        <taxon>Pentapetalae</taxon>
        <taxon>rosids</taxon>
        <taxon>Vitales</taxon>
        <taxon>Vitaceae</taxon>
        <taxon>Viteae</taxon>
        <taxon>Vitis</taxon>
    </lineage>
</organism>
<dbReference type="Gene3D" id="3.30.420.10">
    <property type="entry name" value="Ribonuclease H-like superfamily/Ribonuclease H"/>
    <property type="match status" value="1"/>
</dbReference>
<dbReference type="PANTHER" id="PTHR33067:SF31">
    <property type="entry name" value="RNA-DIRECTED DNA POLYMERASE"/>
    <property type="match status" value="1"/>
</dbReference>
<evidence type="ECO:0000313" key="3">
    <source>
        <dbReference type="EMBL" id="RVW82542.1"/>
    </source>
</evidence>
<feature type="compositionally biased region" description="Acidic residues" evidence="1">
    <location>
        <begin position="956"/>
        <end position="971"/>
    </location>
</feature>
<dbReference type="EMBL" id="QGNW01000238">
    <property type="protein sequence ID" value="RVW82542.1"/>
    <property type="molecule type" value="Genomic_DNA"/>
</dbReference>
<dbReference type="Gene3D" id="2.40.70.10">
    <property type="entry name" value="Acid Proteases"/>
    <property type="match status" value="1"/>
</dbReference>
<dbReference type="SUPFAM" id="SSF56672">
    <property type="entry name" value="DNA/RNA polymerases"/>
    <property type="match status" value="1"/>
</dbReference>
<comment type="caution">
    <text evidence="3">The sequence shown here is derived from an EMBL/GenBank/DDBJ whole genome shotgun (WGS) entry which is preliminary data.</text>
</comment>
<dbReference type="InterPro" id="IPR001584">
    <property type="entry name" value="Integrase_cat-core"/>
</dbReference>
<accession>A0A438HDK3</accession>
<dbReference type="InterPro" id="IPR021109">
    <property type="entry name" value="Peptidase_aspartic_dom_sf"/>
</dbReference>
<dbReference type="PROSITE" id="PS50994">
    <property type="entry name" value="INTEGRASE"/>
    <property type="match status" value="1"/>
</dbReference>
<dbReference type="GO" id="GO:0015074">
    <property type="term" value="P:DNA integration"/>
    <property type="evidence" value="ECO:0007669"/>
    <property type="project" value="InterPro"/>
</dbReference>
<evidence type="ECO:0000313" key="4">
    <source>
        <dbReference type="Proteomes" id="UP000288805"/>
    </source>
</evidence>
<dbReference type="GO" id="GO:0003676">
    <property type="term" value="F:nucleic acid binding"/>
    <property type="evidence" value="ECO:0007669"/>
    <property type="project" value="InterPro"/>
</dbReference>
<evidence type="ECO:0000256" key="1">
    <source>
        <dbReference type="SAM" id="MobiDB-lite"/>
    </source>
</evidence>
<dbReference type="CDD" id="cd00303">
    <property type="entry name" value="retropepsin_like"/>
    <property type="match status" value="1"/>
</dbReference>
<reference evidence="3 4" key="1">
    <citation type="journal article" date="2018" name="PLoS Genet.">
        <title>Population sequencing reveals clonal diversity and ancestral inbreeding in the grapevine cultivar Chardonnay.</title>
        <authorList>
            <person name="Roach M.J."/>
            <person name="Johnson D.L."/>
            <person name="Bohlmann J."/>
            <person name="van Vuuren H.J."/>
            <person name="Jones S.J."/>
            <person name="Pretorius I.S."/>
            <person name="Schmidt S.A."/>
            <person name="Borneman A.R."/>
        </authorList>
    </citation>
    <scope>NUCLEOTIDE SEQUENCE [LARGE SCALE GENOMIC DNA]</scope>
    <source>
        <strain evidence="4">cv. Chardonnay</strain>
        <tissue evidence="3">Leaf</tissue>
    </source>
</reference>
<dbReference type="InterPro" id="IPR043502">
    <property type="entry name" value="DNA/RNA_pol_sf"/>
</dbReference>
<dbReference type="SUPFAM" id="SSF53098">
    <property type="entry name" value="Ribonuclease H-like"/>
    <property type="match status" value="1"/>
</dbReference>
<feature type="domain" description="Integrase catalytic" evidence="2">
    <location>
        <begin position="471"/>
        <end position="652"/>
    </location>
</feature>
<dbReference type="PANTHER" id="PTHR33067">
    <property type="entry name" value="RNA-DIRECTED DNA POLYMERASE-RELATED"/>
    <property type="match status" value="1"/>
</dbReference>
<protein>
    <submittedName>
        <fullName evidence="3">Gag-Pol polyprotein</fullName>
    </submittedName>
</protein>
<dbReference type="Proteomes" id="UP000288805">
    <property type="component" value="Unassembled WGS sequence"/>
</dbReference>
<proteinExistence type="predicted"/>
<dbReference type="InterPro" id="IPR036397">
    <property type="entry name" value="RNaseH_sf"/>
</dbReference>
<gene>
    <name evidence="3" type="primary">gag-pol_111</name>
    <name evidence="3" type="ORF">CK203_047084</name>
</gene>
<evidence type="ECO:0000259" key="2">
    <source>
        <dbReference type="PROSITE" id="PS50994"/>
    </source>
</evidence>
<dbReference type="AlphaFoldDB" id="A0A438HDK3"/>
<name>A0A438HDK3_VITVI</name>
<feature type="region of interest" description="Disordered" evidence="1">
    <location>
        <begin position="938"/>
        <end position="971"/>
    </location>
</feature>
<dbReference type="InterPro" id="IPR012337">
    <property type="entry name" value="RNaseH-like_sf"/>
</dbReference>